<organism evidence="3">
    <name type="scientific">Vicia faba</name>
    <name type="common">Broad bean</name>
    <name type="synonym">Faba vulgaris</name>
    <dbReference type="NCBI Taxonomy" id="3906"/>
    <lineage>
        <taxon>Eukaryota</taxon>
        <taxon>Viridiplantae</taxon>
        <taxon>Streptophyta</taxon>
        <taxon>Embryophyta</taxon>
        <taxon>Tracheophyta</taxon>
        <taxon>Spermatophyta</taxon>
        <taxon>Magnoliopsida</taxon>
        <taxon>eudicotyledons</taxon>
        <taxon>Gunneridae</taxon>
        <taxon>Pentapetalae</taxon>
        <taxon>rosids</taxon>
        <taxon>fabids</taxon>
        <taxon>Fabales</taxon>
        <taxon>Fabaceae</taxon>
        <taxon>Papilionoideae</taxon>
        <taxon>50 kb inversion clade</taxon>
        <taxon>NPAAA clade</taxon>
        <taxon>Hologalegina</taxon>
        <taxon>IRL clade</taxon>
        <taxon>Fabeae</taxon>
        <taxon>Vicia</taxon>
    </lineage>
</organism>
<evidence type="ECO:0000313" key="3">
    <source>
        <dbReference type="EMBL" id="CAB96474.1"/>
    </source>
</evidence>
<accession>Q9LEF8</accession>
<protein>
    <submittedName>
        <fullName evidence="3">Late nodulin</fullName>
    </submittedName>
</protein>
<name>Q9LEF8_VICFA</name>
<feature type="chain" id="PRO_5004328962" evidence="1">
    <location>
        <begin position="27"/>
        <end position="66"/>
    </location>
</feature>
<dbReference type="GO" id="GO:0046872">
    <property type="term" value="F:metal ion binding"/>
    <property type="evidence" value="ECO:0007669"/>
    <property type="project" value="InterPro"/>
</dbReference>
<dbReference type="Pfam" id="PF07127">
    <property type="entry name" value="Nodulin_late"/>
    <property type="match status" value="1"/>
</dbReference>
<feature type="domain" description="Late nodulin" evidence="2">
    <location>
        <begin position="1"/>
        <end position="60"/>
    </location>
</feature>
<sequence length="66" mass="7566">MTKSLKLCYAIVLFISLFLIVKKIDGEPNLMTGYIKCKVDEDCPTLLVMSAYKCIDNLCKLFRLPF</sequence>
<dbReference type="InterPro" id="IPR009810">
    <property type="entry name" value="Nodulin_late_dom"/>
</dbReference>
<dbReference type="EMBL" id="AJ243464">
    <property type="protein sequence ID" value="CAB96474.1"/>
    <property type="molecule type" value="mRNA"/>
</dbReference>
<reference evidence="3" key="1">
    <citation type="journal article" date="2000" name="Plant Sci.">
        <title>A small gene family of broad bean codes for late nodulins containing conserved cysteine clusters.</title>
        <authorList>
            <person name="Fruehling M."/>
            <person name="Albus U."/>
            <person name="Hohnjec N."/>
            <person name="Geise G."/>
            <person name="Puehler A."/>
            <person name="Perlick A.M."/>
        </authorList>
    </citation>
    <scope>NUCLEOTIDE SEQUENCE</scope>
    <source>
        <tissue evidence="3">Root nodule</tissue>
    </source>
</reference>
<proteinExistence type="evidence at transcript level"/>
<dbReference type="AlphaFoldDB" id="Q9LEF8"/>
<feature type="signal peptide" evidence="1">
    <location>
        <begin position="1"/>
        <end position="26"/>
    </location>
</feature>
<evidence type="ECO:0000259" key="2">
    <source>
        <dbReference type="Pfam" id="PF07127"/>
    </source>
</evidence>
<keyword evidence="1" id="KW-0732">Signal</keyword>
<gene>
    <name evidence="3" type="primary">nod-CCP3</name>
</gene>
<evidence type="ECO:0000256" key="1">
    <source>
        <dbReference type="SAM" id="SignalP"/>
    </source>
</evidence>